<organism evidence="2 3">
    <name type="scientific">Ruminococcus gauvreauii</name>
    <dbReference type="NCBI Taxonomy" id="438033"/>
    <lineage>
        <taxon>Bacteria</taxon>
        <taxon>Bacillati</taxon>
        <taxon>Bacillota</taxon>
        <taxon>Clostridia</taxon>
        <taxon>Eubacteriales</taxon>
        <taxon>Oscillospiraceae</taxon>
        <taxon>Ruminococcus</taxon>
    </lineage>
</organism>
<dbReference type="InterPro" id="IPR016181">
    <property type="entry name" value="Acyl_CoA_acyltransferase"/>
</dbReference>
<evidence type="ECO:0000313" key="3">
    <source>
        <dbReference type="Proteomes" id="UP001060164"/>
    </source>
</evidence>
<reference evidence="2" key="1">
    <citation type="journal article" date="2022" name="Cell">
        <title>Design, construction, and in vivo augmentation of a complex gut microbiome.</title>
        <authorList>
            <person name="Cheng A.G."/>
            <person name="Ho P.Y."/>
            <person name="Aranda-Diaz A."/>
            <person name="Jain S."/>
            <person name="Yu F.B."/>
            <person name="Meng X."/>
            <person name="Wang M."/>
            <person name="Iakiviak M."/>
            <person name="Nagashima K."/>
            <person name="Zhao A."/>
            <person name="Murugkar P."/>
            <person name="Patil A."/>
            <person name="Atabakhsh K."/>
            <person name="Weakley A."/>
            <person name="Yan J."/>
            <person name="Brumbaugh A.R."/>
            <person name="Higginbottom S."/>
            <person name="Dimas A."/>
            <person name="Shiver A.L."/>
            <person name="Deutschbauer A."/>
            <person name="Neff N."/>
            <person name="Sonnenburg J.L."/>
            <person name="Huang K.C."/>
            <person name="Fischbach M.A."/>
        </authorList>
    </citation>
    <scope>NUCLEOTIDE SEQUENCE</scope>
    <source>
        <strain evidence="2">DSM 19829</strain>
    </source>
</reference>
<dbReference type="SUPFAM" id="SSF55729">
    <property type="entry name" value="Acyl-CoA N-acyltransferases (Nat)"/>
    <property type="match status" value="1"/>
</dbReference>
<keyword evidence="3" id="KW-1185">Reference proteome</keyword>
<evidence type="ECO:0000313" key="2">
    <source>
        <dbReference type="EMBL" id="UWP59303.1"/>
    </source>
</evidence>
<name>A0ABY5VH08_9FIRM</name>
<accession>A0ABY5VH08</accession>
<dbReference type="PANTHER" id="PTHR31435">
    <property type="entry name" value="PROTEIN NATD1"/>
    <property type="match status" value="1"/>
</dbReference>
<sequence>MNFNYDKNRIYLPDDRDNTLAEVTFPSISDDTVNINHTFVDHSLRGQGVAGKLMNETAKFLQDQNKKAVLTCSYAVKWFGEHPEYEHLIR</sequence>
<dbReference type="EMBL" id="CP102290">
    <property type="protein sequence ID" value="UWP59303.1"/>
    <property type="molecule type" value="Genomic_DNA"/>
</dbReference>
<dbReference type="PROSITE" id="PS51729">
    <property type="entry name" value="GNAT_YJDJ"/>
    <property type="match status" value="1"/>
</dbReference>
<dbReference type="RefSeq" id="WP_028529871.1">
    <property type="nucleotide sequence ID" value="NZ_CABLBR010000035.1"/>
</dbReference>
<evidence type="ECO:0000259" key="1">
    <source>
        <dbReference type="PROSITE" id="PS51729"/>
    </source>
</evidence>
<dbReference type="CDD" id="cd04301">
    <property type="entry name" value="NAT_SF"/>
    <property type="match status" value="1"/>
</dbReference>
<dbReference type="Pfam" id="PF14542">
    <property type="entry name" value="Acetyltransf_CG"/>
    <property type="match status" value="1"/>
</dbReference>
<dbReference type="PANTHER" id="PTHR31435:SF10">
    <property type="entry name" value="BSR4717 PROTEIN"/>
    <property type="match status" value="1"/>
</dbReference>
<dbReference type="InterPro" id="IPR031165">
    <property type="entry name" value="GNAT_YJDJ"/>
</dbReference>
<dbReference type="InterPro" id="IPR045057">
    <property type="entry name" value="Gcn5-rel_NAT"/>
</dbReference>
<proteinExistence type="predicted"/>
<dbReference type="Gene3D" id="3.40.630.30">
    <property type="match status" value="1"/>
</dbReference>
<gene>
    <name evidence="2" type="ORF">NQ502_18385</name>
</gene>
<protein>
    <submittedName>
        <fullName evidence="2">N-acetyltransferase</fullName>
    </submittedName>
</protein>
<dbReference type="Proteomes" id="UP001060164">
    <property type="component" value="Chromosome"/>
</dbReference>
<feature type="domain" description="N-acetyltransferase" evidence="1">
    <location>
        <begin position="2"/>
        <end position="90"/>
    </location>
</feature>